<name>A0A077L999_9BACT</name>
<dbReference type="HOGENOM" id="CLU_225745_0_0_14"/>
<dbReference type="OrthoDB" id="400339at2"/>
<dbReference type="KEGG" id="mcan:MCAN360_0471"/>
<keyword evidence="1" id="KW-0175">Coiled coil</keyword>
<dbReference type="InterPro" id="IPR036514">
    <property type="entry name" value="SGNH_hydro_sf"/>
</dbReference>
<sequence>MKINKLVKKISKISAALALSITFPTLSISCGNKGKDPYKKPDIDLLKPQEQKPVSGKINYIAIGDDYATGNNNSDNSKNRNYFDKNTNEVYGTSYASYLANSIRLINDEKTTLENYENLGLSFSTSSNWLHLLNPEQFKSTKSFEQIIRLNKELETYNPRLNSYENLIEKIKKSNLMTISLGFNDIFKKSEILGLNLREFLTDEERNNLISNYEKKISIRLYNLKKNYEAIIDRIKSINPNININLTGFIPPLLHSIQINHSQIINLLKNTTARLNQIIQDVANNKKVNYYNIEDKNYILNNANKFSTDFLSILPNNNSYKKLAQDIFSKMSISNDEYQLIFNKKSNEYQKENKHNIAIEFNKKGTTIKSLIFGIIGSDLDTYKKPYPFESITKNKEIIRSEEKNTFTQKILLELKINLSNIDITNANEIKFFTDNLFSILGIDIPEIKKWFFDLIDKLHSVKQTKILIEFLNQILLSKFTDNLLNKANLKISETIAKKSHKNISFEEIKKIFKDEFRNKESIYQIFKSVLNNIYLSNNENKQFIKNNLQSLTKLIFSKEVVKKIFPNKLINLWNKASTNEVVNKKIDLLINKIIDNLLLNYNSYFKNTHFEGFINAIFKDSKKETIELFSSIIDWLKNNKPIFDETLNNLVNDIKIIYAIPNNQIENIKYFLKNTIENLKNFKYFYELLDLFVETILDIPKTNSEFKTQQILKAFVDGLILNTKDANTNNKVFFSLISTIPKNNNLNLEKYDNGMKYLGLGLIKVQNYFTPERINSLFNEKLRNSLLKFLENISTNKNNELNQRGKDYIKSLFSLLIDDISKDSSLLNQILDKLGTYVAIYPLSNFIKKTKFEKQILQSNPQVKSIEEFIRNGYQNLYKSVNNTIIIGKLKNVIFDIIDNGKEYNKSSAYNFFISFLKRIKENGSIDLVKAIFSQIATQKNSELLVDILATYTNTYLNLQLTQGDRELLIVYIKNFLSSIVNSEIFQYFINNFSEILKKIDTTQIDDFNKLEIYLKNNLNILFNNSKNPKVIQYILDLLSLKNTTVENNFNKFINVISIFLNNEKVIDLIIKKINLKNIISDLSNKINLEKIPKDIHPDLEELLKNTTNNILNKWDSNIEPKIKELIKKLVSNEQVKKSNNLNQLFSLIFSENKEYFKTLIIDLVKSIILSSDENKNKIVNIATYFINGTNNYKNLREEEKTQIKSILKKGIQFIENKKIIDILIDAILNTIEKNINNFGIDFSKYSWSKIFEHINTKNINIIELITEFIINKSNENENLTKDELKTLLKTILINVSNILPLIKNKNVESKENENENADIRRNERKQKNKNSENFLNNALELFKNVLNKLSKQNKEELIPYLVDALYEVKKDNNIKQIIIKELEKIFKTKDQDYINYLSDNKRNPSFELSKIITEKIYNLILSEENKQSIIEILKSIFASEENIELNVDNFVSKILKNINADKFIEFIENIIKNAFEDNNVLVLLSKTAIILIKKQLKVDFDENETKTLLSYLKLLLKSFPNNDLFKEIKQKLFNLLKEKQSFSTLNEFRDKIYETIKELIKIDNHKISKILDLILIKNNQEIKNGETHFLKSLFVLLSKKPILDYLLTKIDLKNLISKSLENIEIKDSTLNENEKQALKDIIFEIKSYTEINFDSLINNNIHELIEKLLLKEVINNTNTFNQWAQKFINVNKNWLKEKINSIFNEFLTLEKAKNLREKVSKFLVEFLAKKLNNLNIEQQQKTTLTDLILKIIEGIEPLGFVEKITNSAVDLLDKNLKEYKLKYNDYNFNGLININEILTNTSEEKINDFIDNLESKHLSTIFIIIIKNFEKIEQLFKTNEQPISHNSKPVNNINNEKNKQIVLFNQNKGIPWNLEKVFRIIKKSFSIMTNKEREEIKKLIPELVKKIKNSQLIKNWLNEKLGFIENKISNQDPTSIEFAKNTKEKIIKIIFENPHAEDFLTKTINYFIDLDKEKLNSINSMNDLFKNILKENKNNIQTFIKESIKEITKDENYIKNLFKFILNLINKQNSFDASSDEIENISSLIQRVIKDFSNKDIVSEVISKLFESIINVEVFDKNGYFDSKNLLNNILSNLKIIDWKTLFSQKNVNDLATSFFEANEANANLEKELISLYDVLARSLPKLNNKTNKKLSQNNSPSTNNQSDEKTKEFLTNIQGTILNILVGLSGTLKTNSNTAKNAIVNVIHKVFKEQIKKINWKSIKQDVIQKDKIQIIVDKFIEKPIIKTLIDDIVTDFLTGEKINNINTIGEVIHKTLQKISEKLKNNVTNVIHEVIKDKELINLIVEDLIKYLKLENTDQNDKNFLSELIIKIVESLIDTDFYKRKVVKRSVDHVVKYSKNFTIFEPLKWLNDAITKIKSGFSFADLKIIGSLIGENKPINGEKLVKLINLLFGKSKLEDSVLYNALRNINMNADKSKRTNIETLINFVNGSIKNLVHSNNNSHSNNNDDPDNITPDLDPLKLMDDIFRMLAGQYNKNPQVKNNSFKIRSKTEEWKAVYRFKVAIDFIIFEFFGRETLINNRDVSRRVINLYTGVRSILWELQEGTNIKAIPGLGSKFSGMQRYFTSERDRRQFTNYSTAETGWLFVKNWEYFNENNYGPESITYIITSSGYNEKERNHLKNFKYKVKENGKENEISKKDYILLTLKEGGYGKFMKLNNKNSSISSWSKLNEVKDGFY</sequence>
<dbReference type="EMBL" id="AP014631">
    <property type="protein sequence ID" value="BAP39608.1"/>
    <property type="molecule type" value="Genomic_DNA"/>
</dbReference>
<dbReference type="Gene3D" id="3.40.50.1110">
    <property type="entry name" value="SGNH hydrolase"/>
    <property type="match status" value="1"/>
</dbReference>
<feature type="compositionally biased region" description="Low complexity" evidence="2">
    <location>
        <begin position="2148"/>
        <end position="2164"/>
    </location>
</feature>
<evidence type="ECO:0000313" key="4">
    <source>
        <dbReference type="Proteomes" id="UP000031641"/>
    </source>
</evidence>
<dbReference type="CDD" id="cd00229">
    <property type="entry name" value="SGNH_hydrolase"/>
    <property type="match status" value="1"/>
</dbReference>
<dbReference type="RefSeq" id="WP_045433862.1">
    <property type="nucleotide sequence ID" value="NZ_AP014631.1"/>
</dbReference>
<feature type="coiled-coil region" evidence="1">
    <location>
        <begin position="1304"/>
        <end position="1357"/>
    </location>
</feature>
<keyword evidence="4" id="KW-1185">Reference proteome</keyword>
<proteinExistence type="predicted"/>
<evidence type="ECO:0000256" key="2">
    <source>
        <dbReference type="SAM" id="MobiDB-lite"/>
    </source>
</evidence>
<dbReference type="SUPFAM" id="SSF52266">
    <property type="entry name" value="SGNH hydrolase"/>
    <property type="match status" value="1"/>
</dbReference>
<protein>
    <submittedName>
        <fullName evidence="3">Uncharacterized protein</fullName>
    </submittedName>
</protein>
<dbReference type="STRING" id="29554.MCAN360_0471"/>
<accession>A0A077L999</accession>
<reference evidence="4" key="1">
    <citation type="journal article" date="2014" name="Genome Announc.">
        <title>Complete Genome Sequence of Mycoplasma canadense Strain HAZ 360_1 from Bovine Mastitic Milk in Japan.</title>
        <authorList>
            <person name="Hata E."/>
        </authorList>
    </citation>
    <scope>NUCLEOTIDE SEQUENCE [LARGE SCALE GENOMIC DNA]</scope>
    <source>
        <strain evidence="4">HAZ360_1</strain>
    </source>
</reference>
<dbReference type="PROSITE" id="PS51257">
    <property type="entry name" value="PROKAR_LIPOPROTEIN"/>
    <property type="match status" value="1"/>
</dbReference>
<dbReference type="Proteomes" id="UP000031641">
    <property type="component" value="Chromosome"/>
</dbReference>
<feature type="region of interest" description="Disordered" evidence="2">
    <location>
        <begin position="2148"/>
        <end position="2168"/>
    </location>
</feature>
<gene>
    <name evidence="3" type="ORF">MCAN360_0471</name>
</gene>
<organism evidence="3 4">
    <name type="scientific">Metamycoplasma canadense</name>
    <dbReference type="NCBI Taxonomy" id="29554"/>
    <lineage>
        <taxon>Bacteria</taxon>
        <taxon>Bacillati</taxon>
        <taxon>Mycoplasmatota</taxon>
        <taxon>Mycoplasmoidales</taxon>
        <taxon>Metamycoplasmataceae</taxon>
        <taxon>Metamycoplasma</taxon>
    </lineage>
</organism>
<evidence type="ECO:0000313" key="3">
    <source>
        <dbReference type="EMBL" id="BAP39608.1"/>
    </source>
</evidence>
<evidence type="ECO:0000256" key="1">
    <source>
        <dbReference type="SAM" id="Coils"/>
    </source>
</evidence>